<evidence type="ECO:0000256" key="1">
    <source>
        <dbReference type="ARBA" id="ARBA00004123"/>
    </source>
</evidence>
<evidence type="ECO:0000256" key="8">
    <source>
        <dbReference type="RuleBase" id="RU364140"/>
    </source>
</evidence>
<evidence type="ECO:0000256" key="6">
    <source>
        <dbReference type="ARBA" id="ARBA00023242"/>
    </source>
</evidence>
<keyword evidence="4 8" id="KW-0805">Transcription regulation</keyword>
<evidence type="ECO:0000256" key="5">
    <source>
        <dbReference type="ARBA" id="ARBA00023163"/>
    </source>
</evidence>
<evidence type="ECO:0000256" key="9">
    <source>
        <dbReference type="SAM" id="MobiDB-lite"/>
    </source>
</evidence>
<gene>
    <name evidence="8" type="primary">MED17</name>
    <name evidence="10" type="ORF">METBIDRAFT_38861</name>
</gene>
<feature type="compositionally biased region" description="Pro residues" evidence="9">
    <location>
        <begin position="62"/>
        <end position="75"/>
    </location>
</feature>
<reference evidence="10 11" key="1">
    <citation type="submission" date="2016-05" db="EMBL/GenBank/DDBJ databases">
        <title>Comparative genomics of biotechnologically important yeasts.</title>
        <authorList>
            <consortium name="DOE Joint Genome Institute"/>
            <person name="Riley R."/>
            <person name="Haridas S."/>
            <person name="Wolfe K.H."/>
            <person name="Lopes M.R."/>
            <person name="Hittinger C.T."/>
            <person name="Goker M."/>
            <person name="Salamov A."/>
            <person name="Wisecaver J."/>
            <person name="Long T.M."/>
            <person name="Aerts A.L."/>
            <person name="Barry K."/>
            <person name="Choi C."/>
            <person name="Clum A."/>
            <person name="Coughlan A.Y."/>
            <person name="Deshpande S."/>
            <person name="Douglass A.P."/>
            <person name="Hanson S.J."/>
            <person name="Klenk H.-P."/>
            <person name="LaButti K."/>
            <person name="Lapidus A."/>
            <person name="Lindquist E."/>
            <person name="Lipzen A."/>
            <person name="Meier-kolthoff J.P."/>
            <person name="Ohm R.A."/>
            <person name="Otillar R.P."/>
            <person name="Pangilinan J."/>
            <person name="Peng Y."/>
            <person name="Rokas A."/>
            <person name="Rosa C.A."/>
            <person name="Scheuner C."/>
            <person name="Sibirny A.A."/>
            <person name="Slot J.C."/>
            <person name="Stielow J.B."/>
            <person name="Sun H."/>
            <person name="Kurtzman C.P."/>
            <person name="Blackwell M."/>
            <person name="Grigoriev I.V."/>
            <person name="Jeffries T.W."/>
        </authorList>
    </citation>
    <scope>NUCLEOTIDE SEQUENCE [LARGE SCALE GENOMIC DNA]</scope>
    <source>
        <strain evidence="10 11">NRRL YB-4993</strain>
    </source>
</reference>
<dbReference type="GO" id="GO:0006357">
    <property type="term" value="P:regulation of transcription by RNA polymerase II"/>
    <property type="evidence" value="ECO:0007669"/>
    <property type="project" value="InterPro"/>
</dbReference>
<evidence type="ECO:0000256" key="3">
    <source>
        <dbReference type="ARBA" id="ARBA00019610"/>
    </source>
</evidence>
<dbReference type="GO" id="GO:0070847">
    <property type="term" value="C:core mediator complex"/>
    <property type="evidence" value="ECO:0007669"/>
    <property type="project" value="TreeGrafter"/>
</dbReference>
<dbReference type="STRING" id="869754.A0A1A0HF19"/>
<sequence length="579" mass="62882">MPPPDIRIHAEHSLFGSARDQHLPDEDALSVAELIPQILAERQSLLHISEQLIAAEIAQAQPPQPAAETPPPSPPAADDGSALELFRSQKDQLVAHLGSALNETSLSLDFVSLLMSAERPRVTALTLSPHLQSTAPLGSLSADRLRPADARAAPAAAQSVGLGWKYQALRGVTALFRDAARQLRGQAAEEACYWRHVCAVVGHGEVLFKTRDPADNGRALGVQYGYGDSGLTYHDKGVGVLRRAGAEGAVAFCALAPAGAGRPAEPIARNRYTRVRVLTKVDDDYVVTGQLAAPRGELARHCGQPLLDAIERARFFLFEADLFFHLVREAKHLISYNVTIIADKIVVDAVDQVLEFESAVYDDDDDDDDNGEPGAVGAMCLDTSGGRGTDDGRAQSILVFLKLMLCAYYRYRLRLKQKMPTLHTKWKQAHSHPLLLRPLLGHTRHQLNVRLVAALVRRLCRALDPARASYSVAEDMYANLAAAPVASAFQKAVQRPVSTVTLVLARVGAPLLLHAVLEVSTTEIFVDLVVRLSVSKYKTRADLDANLDGCNVLLLEFTDLADVGESLEWALLNFLEDAA</sequence>
<evidence type="ECO:0000313" key="10">
    <source>
        <dbReference type="EMBL" id="OBA22483.1"/>
    </source>
</evidence>
<dbReference type="GeneID" id="30030035"/>
<evidence type="ECO:0000313" key="11">
    <source>
        <dbReference type="Proteomes" id="UP000092555"/>
    </source>
</evidence>
<dbReference type="AlphaFoldDB" id="A0A1A0HF19"/>
<accession>A0A1A0HF19</accession>
<keyword evidence="5 8" id="KW-0804">Transcription</keyword>
<evidence type="ECO:0000256" key="2">
    <source>
        <dbReference type="ARBA" id="ARBA00005635"/>
    </source>
</evidence>
<name>A0A1A0HF19_9ASCO</name>
<comment type="subcellular location">
    <subcellularLocation>
        <location evidence="1 8">Nucleus</location>
    </subcellularLocation>
</comment>
<comment type="similarity">
    <text evidence="2 8">Belongs to the Mediator complex subunit 17 family.</text>
</comment>
<dbReference type="GO" id="GO:0003712">
    <property type="term" value="F:transcription coregulator activity"/>
    <property type="evidence" value="ECO:0007669"/>
    <property type="project" value="InterPro"/>
</dbReference>
<evidence type="ECO:0000256" key="7">
    <source>
        <dbReference type="ARBA" id="ARBA00032014"/>
    </source>
</evidence>
<dbReference type="PANTHER" id="PTHR13114:SF7">
    <property type="entry name" value="MEDIATOR OF RNA POLYMERASE II TRANSCRIPTION SUBUNIT 17"/>
    <property type="match status" value="1"/>
</dbReference>
<dbReference type="Proteomes" id="UP000092555">
    <property type="component" value="Unassembled WGS sequence"/>
</dbReference>
<comment type="function">
    <text evidence="8">Component of the Mediator complex, a coactivator involved in the regulated transcription of nearly all RNA polymerase II-dependent genes. Mediator functions as a bridge to convey information from gene-specific regulatory proteins to the basal RNA polymerase II transcription machinery. Mediator is recruited to promoters by direct interactions with regulatory proteins and serves as a scaffold for the assembly of a functional preinitiation complex with RNA polymerase II and the general transcription factors.</text>
</comment>
<organism evidence="10 11">
    <name type="scientific">Metschnikowia bicuspidata var. bicuspidata NRRL YB-4993</name>
    <dbReference type="NCBI Taxonomy" id="869754"/>
    <lineage>
        <taxon>Eukaryota</taxon>
        <taxon>Fungi</taxon>
        <taxon>Dikarya</taxon>
        <taxon>Ascomycota</taxon>
        <taxon>Saccharomycotina</taxon>
        <taxon>Pichiomycetes</taxon>
        <taxon>Metschnikowiaceae</taxon>
        <taxon>Metschnikowia</taxon>
    </lineage>
</organism>
<protein>
    <recommendedName>
        <fullName evidence="3 8">Mediator of RNA polymerase II transcription subunit 17</fullName>
    </recommendedName>
    <alternativeName>
        <fullName evidence="7 8">Mediator complex subunit 17</fullName>
    </alternativeName>
</protein>
<dbReference type="Pfam" id="PF10156">
    <property type="entry name" value="Med17"/>
    <property type="match status" value="1"/>
</dbReference>
<comment type="subunit">
    <text evidence="8">Component of the Mediator complex.</text>
</comment>
<dbReference type="RefSeq" id="XP_018712979.1">
    <property type="nucleotide sequence ID" value="XM_018857059.1"/>
</dbReference>
<proteinExistence type="inferred from homology"/>
<keyword evidence="6 8" id="KW-0539">Nucleus</keyword>
<dbReference type="InterPro" id="IPR019313">
    <property type="entry name" value="Mediator_Med17"/>
</dbReference>
<dbReference type="OrthoDB" id="5319830at2759"/>
<dbReference type="Gene3D" id="6.10.250.2620">
    <property type="match status" value="1"/>
</dbReference>
<feature type="region of interest" description="Disordered" evidence="9">
    <location>
        <begin position="60"/>
        <end position="80"/>
    </location>
</feature>
<keyword evidence="8" id="KW-0010">Activator</keyword>
<feature type="compositionally biased region" description="Acidic residues" evidence="9">
    <location>
        <begin position="362"/>
        <end position="371"/>
    </location>
</feature>
<comment type="caution">
    <text evidence="10">The sequence shown here is derived from an EMBL/GenBank/DDBJ whole genome shotgun (WGS) entry which is preliminary data.</text>
</comment>
<feature type="region of interest" description="Disordered" evidence="9">
    <location>
        <begin position="362"/>
        <end position="382"/>
    </location>
</feature>
<keyword evidence="11" id="KW-1185">Reference proteome</keyword>
<dbReference type="PANTHER" id="PTHR13114">
    <property type="entry name" value="MEDIATOR OF RNA POLYMERASE II TRANSCRIPTION SUBUNIT 17"/>
    <property type="match status" value="1"/>
</dbReference>
<dbReference type="EMBL" id="LXTC01000002">
    <property type="protein sequence ID" value="OBA22483.1"/>
    <property type="molecule type" value="Genomic_DNA"/>
</dbReference>
<dbReference type="GO" id="GO:0016592">
    <property type="term" value="C:mediator complex"/>
    <property type="evidence" value="ECO:0007669"/>
    <property type="project" value="InterPro"/>
</dbReference>
<evidence type="ECO:0000256" key="4">
    <source>
        <dbReference type="ARBA" id="ARBA00023015"/>
    </source>
</evidence>